<dbReference type="PANTHER" id="PTHR43022:SF1">
    <property type="entry name" value="PROTEIN SMF"/>
    <property type="match status" value="1"/>
</dbReference>
<dbReference type="AlphaFoldDB" id="A0A1F6C667"/>
<dbReference type="GO" id="GO:0009294">
    <property type="term" value="P:DNA-mediated transformation"/>
    <property type="evidence" value="ECO:0007669"/>
    <property type="project" value="InterPro"/>
</dbReference>
<dbReference type="Gene3D" id="3.40.50.450">
    <property type="match status" value="1"/>
</dbReference>
<dbReference type="InterPro" id="IPR036388">
    <property type="entry name" value="WH-like_DNA-bd_sf"/>
</dbReference>
<dbReference type="NCBIfam" id="TIGR00732">
    <property type="entry name" value="dprA"/>
    <property type="match status" value="1"/>
</dbReference>
<gene>
    <name evidence="4" type="ORF">A2841_00630</name>
</gene>
<sequence>MYDIEKLKPERFPALLREIADPPQTLYLRGTLPPAGSTLLTVVGSRRMSRYAKDACEHLIAGLAGYPISIVSGLALGIDGVAHEAALATGLQTIAVPGSGLSDEVLYPRAHVRLAHTILEKGGALLSEFEPEWKPRPESFPQRNRIMAGMSQATLVIEAGLQSGTLITARLASEYNRELLVVPHSIFADGGAGGHLFMKIGATPVRSADDILEALGIEKTGTAQQVQLTDEEQKVINILSEPMARDELLRALRIPTASANVLLASMELRGLISERMGEIRKNI</sequence>
<feature type="domain" description="DprA winged helix" evidence="3">
    <location>
        <begin position="223"/>
        <end position="274"/>
    </location>
</feature>
<evidence type="ECO:0000259" key="3">
    <source>
        <dbReference type="Pfam" id="PF17782"/>
    </source>
</evidence>
<accession>A0A1F6C667</accession>
<dbReference type="Proteomes" id="UP000178249">
    <property type="component" value="Unassembled WGS sequence"/>
</dbReference>
<dbReference type="InterPro" id="IPR003488">
    <property type="entry name" value="DprA"/>
</dbReference>
<dbReference type="Pfam" id="PF17782">
    <property type="entry name" value="WHD_DprA"/>
    <property type="match status" value="1"/>
</dbReference>
<protein>
    <submittedName>
        <fullName evidence="4">DNA protecting protein DprA</fullName>
    </submittedName>
</protein>
<dbReference type="InterPro" id="IPR041614">
    <property type="entry name" value="DprA_WH"/>
</dbReference>
<evidence type="ECO:0000259" key="2">
    <source>
        <dbReference type="Pfam" id="PF02481"/>
    </source>
</evidence>
<dbReference type="PANTHER" id="PTHR43022">
    <property type="entry name" value="PROTEIN SMF"/>
    <property type="match status" value="1"/>
</dbReference>
<name>A0A1F6C667_9BACT</name>
<dbReference type="InterPro" id="IPR057666">
    <property type="entry name" value="DrpA_SLOG"/>
</dbReference>
<evidence type="ECO:0000313" key="5">
    <source>
        <dbReference type="Proteomes" id="UP000178249"/>
    </source>
</evidence>
<organism evidence="4 5">
    <name type="scientific">Candidatus Kaiserbacteria bacterium RIFCSPHIGHO2_01_FULL_48_10</name>
    <dbReference type="NCBI Taxonomy" id="1798476"/>
    <lineage>
        <taxon>Bacteria</taxon>
        <taxon>Candidatus Kaiseribacteriota</taxon>
    </lineage>
</organism>
<evidence type="ECO:0000256" key="1">
    <source>
        <dbReference type="ARBA" id="ARBA00006525"/>
    </source>
</evidence>
<dbReference type="SUPFAM" id="SSF102405">
    <property type="entry name" value="MCP/YpsA-like"/>
    <property type="match status" value="1"/>
</dbReference>
<comment type="caution">
    <text evidence="4">The sequence shown here is derived from an EMBL/GenBank/DDBJ whole genome shotgun (WGS) entry which is preliminary data.</text>
</comment>
<evidence type="ECO:0000313" key="4">
    <source>
        <dbReference type="EMBL" id="OGG44621.1"/>
    </source>
</evidence>
<dbReference type="Pfam" id="PF02481">
    <property type="entry name" value="DNA_processg_A"/>
    <property type="match status" value="1"/>
</dbReference>
<comment type="similarity">
    <text evidence="1">Belongs to the DprA/Smf family.</text>
</comment>
<reference evidence="4 5" key="1">
    <citation type="journal article" date="2016" name="Nat. Commun.">
        <title>Thousands of microbial genomes shed light on interconnected biogeochemical processes in an aquifer system.</title>
        <authorList>
            <person name="Anantharaman K."/>
            <person name="Brown C.T."/>
            <person name="Hug L.A."/>
            <person name="Sharon I."/>
            <person name="Castelle C.J."/>
            <person name="Probst A.J."/>
            <person name="Thomas B.C."/>
            <person name="Singh A."/>
            <person name="Wilkins M.J."/>
            <person name="Karaoz U."/>
            <person name="Brodie E.L."/>
            <person name="Williams K.H."/>
            <person name="Hubbard S.S."/>
            <person name="Banfield J.F."/>
        </authorList>
    </citation>
    <scope>NUCLEOTIDE SEQUENCE [LARGE SCALE GENOMIC DNA]</scope>
</reference>
<proteinExistence type="inferred from homology"/>
<feature type="domain" description="Smf/DprA SLOG" evidence="2">
    <location>
        <begin position="10"/>
        <end position="215"/>
    </location>
</feature>
<dbReference type="Gene3D" id="1.10.10.10">
    <property type="entry name" value="Winged helix-like DNA-binding domain superfamily/Winged helix DNA-binding domain"/>
    <property type="match status" value="1"/>
</dbReference>
<dbReference type="EMBL" id="MFKP01000005">
    <property type="protein sequence ID" value="OGG44621.1"/>
    <property type="molecule type" value="Genomic_DNA"/>
</dbReference>